<accession>A0A812VH30</accession>
<dbReference type="EMBL" id="CAJNIZ010041779">
    <property type="protein sequence ID" value="CAE7617176.1"/>
    <property type="molecule type" value="Genomic_DNA"/>
</dbReference>
<organism evidence="1 2">
    <name type="scientific">Symbiodinium pilosum</name>
    <name type="common">Dinoflagellate</name>
    <dbReference type="NCBI Taxonomy" id="2952"/>
    <lineage>
        <taxon>Eukaryota</taxon>
        <taxon>Sar</taxon>
        <taxon>Alveolata</taxon>
        <taxon>Dinophyceae</taxon>
        <taxon>Suessiales</taxon>
        <taxon>Symbiodiniaceae</taxon>
        <taxon>Symbiodinium</taxon>
    </lineage>
</organism>
<reference evidence="1" key="1">
    <citation type="submission" date="2021-02" db="EMBL/GenBank/DDBJ databases">
        <authorList>
            <person name="Dougan E. K."/>
            <person name="Rhodes N."/>
            <person name="Thang M."/>
            <person name="Chan C."/>
        </authorList>
    </citation>
    <scope>NUCLEOTIDE SEQUENCE</scope>
</reference>
<proteinExistence type="predicted"/>
<dbReference type="AlphaFoldDB" id="A0A812VH30"/>
<dbReference type="Proteomes" id="UP000649617">
    <property type="component" value="Unassembled WGS sequence"/>
</dbReference>
<evidence type="ECO:0000313" key="2">
    <source>
        <dbReference type="Proteomes" id="UP000649617"/>
    </source>
</evidence>
<gene>
    <name evidence="1" type="primary">Acp5</name>
    <name evidence="1" type="ORF">SPIL2461_LOCUS16208</name>
</gene>
<comment type="caution">
    <text evidence="1">The sequence shown here is derived from an EMBL/GenBank/DDBJ whole genome shotgun (WGS) entry which is preliminary data.</text>
</comment>
<name>A0A812VH30_SYMPI</name>
<protein>
    <submittedName>
        <fullName evidence="1">Acp5 protein</fullName>
    </submittedName>
</protein>
<evidence type="ECO:0000313" key="1">
    <source>
        <dbReference type="EMBL" id="CAE7617176.1"/>
    </source>
</evidence>
<keyword evidence="2" id="KW-1185">Reference proteome</keyword>
<sequence length="98" mass="10967">MLTCSSVAMTMFRSMRSTRASMSLPLARCLQAGTGRVDDPRVDFFHGRAPVFAMFTVSHEAIQGGFRSSSNASWLFRYKQGSGQREARIQNHLDNTSF</sequence>